<dbReference type="Gene3D" id="2.60.40.60">
    <property type="entry name" value="Cadherins"/>
    <property type="match status" value="1"/>
</dbReference>
<dbReference type="InterPro" id="IPR002126">
    <property type="entry name" value="Cadherin-like_dom"/>
</dbReference>
<dbReference type="PROSITE" id="PS00232">
    <property type="entry name" value="CADHERIN_1"/>
    <property type="match status" value="1"/>
</dbReference>
<dbReference type="GO" id="GO:0005509">
    <property type="term" value="F:calcium ion binding"/>
    <property type="evidence" value="ECO:0007669"/>
    <property type="project" value="UniProtKB-UniRule"/>
</dbReference>
<keyword evidence="3" id="KW-0732">Signal</keyword>
<evidence type="ECO:0000256" key="3">
    <source>
        <dbReference type="ARBA" id="ARBA00022729"/>
    </source>
</evidence>
<feature type="non-terminal residue" evidence="10">
    <location>
        <position position="1"/>
    </location>
</feature>
<evidence type="ECO:0000256" key="2">
    <source>
        <dbReference type="ARBA" id="ARBA00022692"/>
    </source>
</evidence>
<dbReference type="PROSITE" id="PS50268">
    <property type="entry name" value="CADHERIN_2"/>
    <property type="match status" value="1"/>
</dbReference>
<keyword evidence="11" id="KW-1185">Reference proteome</keyword>
<proteinExistence type="predicted"/>
<dbReference type="GO" id="GO:0005912">
    <property type="term" value="C:adherens junction"/>
    <property type="evidence" value="ECO:0007669"/>
    <property type="project" value="TreeGrafter"/>
</dbReference>
<dbReference type="GO" id="GO:0016339">
    <property type="term" value="P:calcium-dependent cell-cell adhesion via plasma membrane cell adhesion molecules"/>
    <property type="evidence" value="ECO:0007669"/>
    <property type="project" value="TreeGrafter"/>
</dbReference>
<keyword evidence="7" id="KW-0472">Membrane</keyword>
<dbReference type="CDD" id="cd11304">
    <property type="entry name" value="Cadherin_repeat"/>
    <property type="match status" value="1"/>
</dbReference>
<evidence type="ECO:0000313" key="10">
    <source>
        <dbReference type="EMBL" id="CAL4101607.1"/>
    </source>
</evidence>
<dbReference type="PANTHER" id="PTHR24027">
    <property type="entry name" value="CADHERIN-23"/>
    <property type="match status" value="1"/>
</dbReference>
<reference evidence="10 11" key="1">
    <citation type="submission" date="2024-05" db="EMBL/GenBank/DDBJ databases">
        <authorList>
            <person name="Wallberg A."/>
        </authorList>
    </citation>
    <scope>NUCLEOTIDE SEQUENCE [LARGE SCALE GENOMIC DNA]</scope>
</reference>
<organism evidence="10 11">
    <name type="scientific">Meganyctiphanes norvegica</name>
    <name type="common">Northern krill</name>
    <name type="synonym">Thysanopoda norvegica</name>
    <dbReference type="NCBI Taxonomy" id="48144"/>
    <lineage>
        <taxon>Eukaryota</taxon>
        <taxon>Metazoa</taxon>
        <taxon>Ecdysozoa</taxon>
        <taxon>Arthropoda</taxon>
        <taxon>Crustacea</taxon>
        <taxon>Multicrustacea</taxon>
        <taxon>Malacostraca</taxon>
        <taxon>Eumalacostraca</taxon>
        <taxon>Eucarida</taxon>
        <taxon>Euphausiacea</taxon>
        <taxon>Euphausiidae</taxon>
        <taxon>Meganyctiphanes</taxon>
    </lineage>
</organism>
<dbReference type="GO" id="GO:0045296">
    <property type="term" value="F:cadherin binding"/>
    <property type="evidence" value="ECO:0007669"/>
    <property type="project" value="TreeGrafter"/>
</dbReference>
<dbReference type="InterPro" id="IPR015919">
    <property type="entry name" value="Cadherin-like_sf"/>
</dbReference>
<dbReference type="GO" id="GO:0044331">
    <property type="term" value="P:cell-cell adhesion mediated by cadherin"/>
    <property type="evidence" value="ECO:0007669"/>
    <property type="project" value="TreeGrafter"/>
</dbReference>
<dbReference type="GO" id="GO:0008013">
    <property type="term" value="F:beta-catenin binding"/>
    <property type="evidence" value="ECO:0007669"/>
    <property type="project" value="TreeGrafter"/>
</dbReference>
<dbReference type="SUPFAM" id="SSF49313">
    <property type="entry name" value="Cadherin-like"/>
    <property type="match status" value="1"/>
</dbReference>
<dbReference type="GO" id="GO:0034332">
    <property type="term" value="P:adherens junction organization"/>
    <property type="evidence" value="ECO:0007669"/>
    <property type="project" value="TreeGrafter"/>
</dbReference>
<dbReference type="Proteomes" id="UP001497623">
    <property type="component" value="Unassembled WGS sequence"/>
</dbReference>
<comment type="subcellular location">
    <subcellularLocation>
        <location evidence="1">Membrane</location>
        <topology evidence="1">Single-pass membrane protein</topology>
    </subcellularLocation>
</comment>
<dbReference type="GO" id="GO:0016342">
    <property type="term" value="C:catenin complex"/>
    <property type="evidence" value="ECO:0007669"/>
    <property type="project" value="TreeGrafter"/>
</dbReference>
<evidence type="ECO:0000313" key="11">
    <source>
        <dbReference type="Proteomes" id="UP001497623"/>
    </source>
</evidence>
<evidence type="ECO:0000256" key="1">
    <source>
        <dbReference type="ARBA" id="ARBA00004167"/>
    </source>
</evidence>
<dbReference type="PANTHER" id="PTHR24027:SF422">
    <property type="entry name" value="CADHERIN DOMAIN-CONTAINING PROTEIN"/>
    <property type="match status" value="1"/>
</dbReference>
<dbReference type="GO" id="GO:0016477">
    <property type="term" value="P:cell migration"/>
    <property type="evidence" value="ECO:0007669"/>
    <property type="project" value="TreeGrafter"/>
</dbReference>
<dbReference type="GO" id="GO:0007043">
    <property type="term" value="P:cell-cell junction assembly"/>
    <property type="evidence" value="ECO:0007669"/>
    <property type="project" value="TreeGrafter"/>
</dbReference>
<evidence type="ECO:0000256" key="6">
    <source>
        <dbReference type="ARBA" id="ARBA00022989"/>
    </source>
</evidence>
<keyword evidence="6" id="KW-1133">Transmembrane helix</keyword>
<keyword evidence="4" id="KW-0677">Repeat</keyword>
<feature type="domain" description="Cadherin" evidence="9">
    <location>
        <begin position="47"/>
        <end position="126"/>
    </location>
</feature>
<evidence type="ECO:0000259" key="9">
    <source>
        <dbReference type="PROSITE" id="PS50268"/>
    </source>
</evidence>
<dbReference type="GO" id="GO:0000902">
    <property type="term" value="P:cell morphogenesis"/>
    <property type="evidence" value="ECO:0007669"/>
    <property type="project" value="TreeGrafter"/>
</dbReference>
<dbReference type="GO" id="GO:0007156">
    <property type="term" value="P:homophilic cell adhesion via plasma membrane adhesion molecules"/>
    <property type="evidence" value="ECO:0007669"/>
    <property type="project" value="InterPro"/>
</dbReference>
<dbReference type="AlphaFoldDB" id="A0AAV2QUL9"/>
<sequence length="127" mass="13347">VIFQGVVGPAHVHLQVSCIKMGTLEPGIILPVNIHVADVNDNAPVFENIPEVIKLSEVMPVGNLIGSPITAVDADQPSPLSTIEYSIGPGPGSDAFTFTSPLGGQLLLARPLTYDREPSINLTIIAK</sequence>
<keyword evidence="5 8" id="KW-0106">Calcium</keyword>
<dbReference type="EMBL" id="CAXKWB010011496">
    <property type="protein sequence ID" value="CAL4101607.1"/>
    <property type="molecule type" value="Genomic_DNA"/>
</dbReference>
<dbReference type="InterPro" id="IPR039808">
    <property type="entry name" value="Cadherin"/>
</dbReference>
<evidence type="ECO:0000256" key="8">
    <source>
        <dbReference type="PROSITE-ProRule" id="PRU00043"/>
    </source>
</evidence>
<evidence type="ECO:0000256" key="4">
    <source>
        <dbReference type="ARBA" id="ARBA00022737"/>
    </source>
</evidence>
<protein>
    <recommendedName>
        <fullName evidence="9">Cadherin domain-containing protein</fullName>
    </recommendedName>
</protein>
<comment type="caution">
    <text evidence="10">The sequence shown here is derived from an EMBL/GenBank/DDBJ whole genome shotgun (WGS) entry which is preliminary data.</text>
</comment>
<accession>A0AAV2QUL9</accession>
<gene>
    <name evidence="10" type="ORF">MNOR_LOCUS17052</name>
</gene>
<evidence type="ECO:0000256" key="5">
    <source>
        <dbReference type="ARBA" id="ARBA00022837"/>
    </source>
</evidence>
<keyword evidence="2" id="KW-0812">Transmembrane</keyword>
<feature type="non-terminal residue" evidence="10">
    <location>
        <position position="127"/>
    </location>
</feature>
<name>A0AAV2QUL9_MEGNR</name>
<evidence type="ECO:0000256" key="7">
    <source>
        <dbReference type="ARBA" id="ARBA00023136"/>
    </source>
</evidence>
<dbReference type="InterPro" id="IPR020894">
    <property type="entry name" value="Cadherin_CS"/>
</dbReference>